<dbReference type="SMART" id="SM00382">
    <property type="entry name" value="AAA"/>
    <property type="match status" value="1"/>
</dbReference>
<keyword evidence="10" id="KW-0732">Signal</keyword>
<comment type="caution">
    <text evidence="12">The sequence shown here is derived from an EMBL/GenBank/DDBJ whole genome shotgun (WGS) entry which is preliminary data.</text>
</comment>
<dbReference type="Gene3D" id="3.40.50.300">
    <property type="entry name" value="P-loop containing nucleotide triphosphate hydrolases"/>
    <property type="match status" value="1"/>
</dbReference>
<keyword evidence="3 9" id="KW-0812">Transmembrane</keyword>
<dbReference type="InterPro" id="IPR043926">
    <property type="entry name" value="ABCG_dom"/>
</dbReference>
<feature type="transmembrane region" description="Helical" evidence="9">
    <location>
        <begin position="1301"/>
        <end position="1321"/>
    </location>
</feature>
<name>A0A9W7EZ54_9STRA</name>
<keyword evidence="2" id="KW-0813">Transport</keyword>
<keyword evidence="4" id="KW-0547">Nucleotide-binding</keyword>
<evidence type="ECO:0000256" key="10">
    <source>
        <dbReference type="SAM" id="SignalP"/>
    </source>
</evidence>
<evidence type="ECO:0000256" key="9">
    <source>
        <dbReference type="SAM" id="Phobius"/>
    </source>
</evidence>
<dbReference type="GO" id="GO:0140359">
    <property type="term" value="F:ABC-type transporter activity"/>
    <property type="evidence" value="ECO:0007669"/>
    <property type="project" value="InterPro"/>
</dbReference>
<dbReference type="PANTHER" id="PTHR48041">
    <property type="entry name" value="ABC TRANSPORTER G FAMILY MEMBER 28"/>
    <property type="match status" value="1"/>
</dbReference>
<keyword evidence="6 9" id="KW-1133">Transmembrane helix</keyword>
<comment type="subcellular location">
    <subcellularLocation>
        <location evidence="1">Membrane</location>
        <topology evidence="1">Multi-pass membrane protein</topology>
    </subcellularLocation>
</comment>
<evidence type="ECO:0000256" key="2">
    <source>
        <dbReference type="ARBA" id="ARBA00022448"/>
    </source>
</evidence>
<evidence type="ECO:0000256" key="7">
    <source>
        <dbReference type="ARBA" id="ARBA00023136"/>
    </source>
</evidence>
<dbReference type="InterPro" id="IPR027417">
    <property type="entry name" value="P-loop_NTPase"/>
</dbReference>
<dbReference type="InterPro" id="IPR017871">
    <property type="entry name" value="ABC_transporter-like_CS"/>
</dbReference>
<proteinExistence type="predicted"/>
<feature type="signal peptide" evidence="10">
    <location>
        <begin position="1"/>
        <end position="21"/>
    </location>
</feature>
<feature type="transmembrane region" description="Helical" evidence="9">
    <location>
        <begin position="696"/>
        <end position="716"/>
    </location>
</feature>
<dbReference type="Pfam" id="PF00005">
    <property type="entry name" value="ABC_tran"/>
    <property type="match status" value="1"/>
</dbReference>
<gene>
    <name evidence="12" type="ORF">TrST_g12685</name>
</gene>
<dbReference type="InterPro" id="IPR003439">
    <property type="entry name" value="ABC_transporter-like_ATP-bd"/>
</dbReference>
<dbReference type="Pfam" id="PF19055">
    <property type="entry name" value="ABC2_membrane_7"/>
    <property type="match status" value="2"/>
</dbReference>
<evidence type="ECO:0000256" key="1">
    <source>
        <dbReference type="ARBA" id="ARBA00004141"/>
    </source>
</evidence>
<evidence type="ECO:0000313" key="12">
    <source>
        <dbReference type="EMBL" id="GMH95747.1"/>
    </source>
</evidence>
<dbReference type="Proteomes" id="UP001165085">
    <property type="component" value="Unassembled WGS sequence"/>
</dbReference>
<sequence>MTSNLGLALSVLLLLFHASLALKVNTEITEQGPKVCVWSENIVPENVASMCQHRGLWYIGGQFNRFGDQEAKSFVVLDEDFKTLFIGQVGSNSRLELVRQQEHLSNDRKNYLSSIANVVCDEADDYVYIVGMFRNVTNPWIPSELAVYEEIAEKDETYVIPDPPELVVNNIARFNVTSRRFEAIGPHQTEGEQDYYNLNQIGIANQNGDPALVRSIDCIGKGEFKCDKMHVGGTFHTVFGQIANGFAEFSYDRTNRTVFNVTEIKPITSGVVTTSQQLTPDIIFYGGIFGPEGEETSAPPSIKLLTKFGDKCPISAAMQNLPQCNVAKPPYLCCENFFGPAFSSLMVGPEEFLVGGDFSNPLEFEYLGAFPGPNDIPDWEDNWIDPGNNPFRNFTIDDDGSEGGSRRRRLADTEMGLGYQNLIMVPIPTYDDTGALKRQNVTTRWNGGPNGAVIAMHCVTKDEDRCTKIIIGGEFTQWDMFTIDEQLNQDSKPIVYAPTNMLYLIWNAGEGHYSPQSLFDSDELSQDSFDFVGQLAASKGKISAIASTGEMILAGGSFAYKNNLLVYNSTNQTFSGLPKAPTVPLPGDIFYDCMQTAVNSKSGTMEYVGADTCCRKSSYCPRKGVDMACPNDWGYRCTSSWVGICKEGYYCPTPGDKIICPVGHICPYGAVETTKCLWFEICDKEGMTRPATNTGLIFAALVLGLIGFMVFVGSRFEAWSQRRGKFNIEKHFHERFNAFKSALDSADGPAIEITAKLREEAEAQAPDRTSIIGARRSIIGTNNSFGTDSQSDGNSRSSRSASVAPPSDCRIDLTFTNLTVTLANGLKILNGVTGELKSGTMTAIMGPSGCGKSTFMNALTYRIRDGGKVGGEILINGQKKHLMTIQHVVGFVPQEDVMHRDLSVRENLRFYLRLKGDPNLTRVQRRSFVNEIVDILGLAHVQHSLIGDELRRGVSGGQRKRVNIAIELMGSPLVLFLDEPTSGLDATTSQQLIDSLEKLAEIGLTIAMVIHQPRIELLNKIQNLVLLQRGGWPVYVGDTQEGLPYFEKYLGLKLPEKTSPADFFLDIITLDQKVEDDGNKVLKLPHGNDLHENWKEYVKNVKGGSAIPKTDYSQRSIPPRCRPTRIAQAKVYYLRSIRQIQNNKKVYFVDACLLIFAGTLAGFVAKNIMVGNQMVMTVNGLIAIMNALRVFGPEKAIFRREMQSGISSSSYFVGKCLSQIPLLLFTPCFFLSTFYRLSFPEMFFRDLYIIIFCVLFSGTGIGYFLSMLVDPKGAQIAGVVFGLIAIMTCGLNPSLRDLESTSFGWFMCQVTYGPLTMAALFMRGSIRTFKAGFKEGIGSTFWRGYHEIDPDNIYTEEDIYYSRELLREATDGKLKALLWQGAVYMFLTYLVILYLAKAEVGGFFVQVTQSRQARVVKAACEKFWIGRKKTRLEEDEEDEEVVDGDDVVLGKGASVRAMNYGDNNKV</sequence>
<dbReference type="PROSITE" id="PS50893">
    <property type="entry name" value="ABC_TRANSPORTER_2"/>
    <property type="match status" value="1"/>
</dbReference>
<dbReference type="EMBL" id="BRXY01000449">
    <property type="protein sequence ID" value="GMH95747.1"/>
    <property type="molecule type" value="Genomic_DNA"/>
</dbReference>
<evidence type="ECO:0000256" key="6">
    <source>
        <dbReference type="ARBA" id="ARBA00022989"/>
    </source>
</evidence>
<feature type="transmembrane region" description="Helical" evidence="9">
    <location>
        <begin position="1212"/>
        <end position="1235"/>
    </location>
</feature>
<feature type="transmembrane region" description="Helical" evidence="9">
    <location>
        <begin position="1247"/>
        <end position="1269"/>
    </location>
</feature>
<keyword evidence="5" id="KW-0067">ATP-binding</keyword>
<feature type="transmembrane region" description="Helical" evidence="9">
    <location>
        <begin position="1376"/>
        <end position="1396"/>
    </location>
</feature>
<keyword evidence="13" id="KW-1185">Reference proteome</keyword>
<feature type="transmembrane region" description="Helical" evidence="9">
    <location>
        <begin position="1276"/>
        <end position="1295"/>
    </location>
</feature>
<dbReference type="GO" id="GO:0016887">
    <property type="term" value="F:ATP hydrolysis activity"/>
    <property type="evidence" value="ECO:0007669"/>
    <property type="project" value="InterPro"/>
</dbReference>
<feature type="domain" description="ABC transporter" evidence="11">
    <location>
        <begin position="813"/>
        <end position="1054"/>
    </location>
</feature>
<evidence type="ECO:0000256" key="3">
    <source>
        <dbReference type="ARBA" id="ARBA00022692"/>
    </source>
</evidence>
<dbReference type="SUPFAM" id="SSF52540">
    <property type="entry name" value="P-loop containing nucleoside triphosphate hydrolases"/>
    <property type="match status" value="1"/>
</dbReference>
<feature type="region of interest" description="Disordered" evidence="8">
    <location>
        <begin position="782"/>
        <end position="806"/>
    </location>
</feature>
<feature type="transmembrane region" description="Helical" evidence="9">
    <location>
        <begin position="1146"/>
        <end position="1165"/>
    </location>
</feature>
<organism evidence="12 13">
    <name type="scientific">Triparma strigata</name>
    <dbReference type="NCBI Taxonomy" id="1606541"/>
    <lineage>
        <taxon>Eukaryota</taxon>
        <taxon>Sar</taxon>
        <taxon>Stramenopiles</taxon>
        <taxon>Ochrophyta</taxon>
        <taxon>Bolidophyceae</taxon>
        <taxon>Parmales</taxon>
        <taxon>Triparmaceae</taxon>
        <taxon>Triparma</taxon>
    </lineage>
</organism>
<dbReference type="InterPro" id="IPR003593">
    <property type="entry name" value="AAA+_ATPase"/>
</dbReference>
<evidence type="ECO:0000313" key="13">
    <source>
        <dbReference type="Proteomes" id="UP001165085"/>
    </source>
</evidence>
<dbReference type="InterPro" id="IPR050352">
    <property type="entry name" value="ABCG_transporters"/>
</dbReference>
<protein>
    <recommendedName>
        <fullName evidence="11">ABC transporter domain-containing protein</fullName>
    </recommendedName>
</protein>
<evidence type="ECO:0000256" key="5">
    <source>
        <dbReference type="ARBA" id="ARBA00022840"/>
    </source>
</evidence>
<keyword evidence="7 9" id="KW-0472">Membrane</keyword>
<dbReference type="PANTHER" id="PTHR48041:SF91">
    <property type="entry name" value="ABC TRANSPORTER G FAMILY MEMBER 28"/>
    <property type="match status" value="1"/>
</dbReference>
<accession>A0A9W7EZ54</accession>
<feature type="compositionally biased region" description="Low complexity" evidence="8">
    <location>
        <begin position="788"/>
        <end position="806"/>
    </location>
</feature>
<reference evidence="13" key="1">
    <citation type="journal article" date="2023" name="Commun. Biol.">
        <title>Genome analysis of Parmales, the sister group of diatoms, reveals the evolutionary specialization of diatoms from phago-mixotrophs to photoautotrophs.</title>
        <authorList>
            <person name="Ban H."/>
            <person name="Sato S."/>
            <person name="Yoshikawa S."/>
            <person name="Yamada K."/>
            <person name="Nakamura Y."/>
            <person name="Ichinomiya M."/>
            <person name="Sato N."/>
            <person name="Blanc-Mathieu R."/>
            <person name="Endo H."/>
            <person name="Kuwata A."/>
            <person name="Ogata H."/>
        </authorList>
    </citation>
    <scope>NUCLEOTIDE SEQUENCE [LARGE SCALE GENOMIC DNA]</scope>
    <source>
        <strain evidence="13">NIES 3701</strain>
    </source>
</reference>
<evidence type="ECO:0000256" key="4">
    <source>
        <dbReference type="ARBA" id="ARBA00022741"/>
    </source>
</evidence>
<feature type="chain" id="PRO_5040932400" description="ABC transporter domain-containing protein" evidence="10">
    <location>
        <begin position="22"/>
        <end position="1466"/>
    </location>
</feature>
<dbReference type="PROSITE" id="PS00211">
    <property type="entry name" value="ABC_TRANSPORTER_1"/>
    <property type="match status" value="1"/>
</dbReference>
<dbReference type="GO" id="GO:0005524">
    <property type="term" value="F:ATP binding"/>
    <property type="evidence" value="ECO:0007669"/>
    <property type="project" value="UniProtKB-KW"/>
</dbReference>
<evidence type="ECO:0000259" key="11">
    <source>
        <dbReference type="PROSITE" id="PS50893"/>
    </source>
</evidence>
<evidence type="ECO:0000256" key="8">
    <source>
        <dbReference type="SAM" id="MobiDB-lite"/>
    </source>
</evidence>
<dbReference type="FunFam" id="3.40.50.300:FF:000367">
    <property type="entry name" value="ABC transporter G family member 24"/>
    <property type="match status" value="1"/>
</dbReference>
<dbReference type="GO" id="GO:0016020">
    <property type="term" value="C:membrane"/>
    <property type="evidence" value="ECO:0007669"/>
    <property type="project" value="UniProtKB-SubCell"/>
</dbReference>
<dbReference type="OrthoDB" id="66620at2759"/>